<dbReference type="VEuPathDB" id="FungiDB:PPTG_20068"/>
<dbReference type="EMBL" id="KI669890">
    <property type="protein sequence ID" value="ETM97622.1"/>
    <property type="molecule type" value="Genomic_DNA"/>
</dbReference>
<dbReference type="OrthoDB" id="106680at2759"/>
<evidence type="ECO:0000313" key="2">
    <source>
        <dbReference type="EMBL" id="ETM97622.1"/>
    </source>
</evidence>
<evidence type="ECO:0000256" key="1">
    <source>
        <dbReference type="SAM" id="MobiDB-lite"/>
    </source>
</evidence>
<dbReference type="AlphaFoldDB" id="W2P9A6"/>
<dbReference type="RefSeq" id="XP_008917078.1">
    <property type="nucleotide sequence ID" value="XM_008918830.1"/>
</dbReference>
<proteinExistence type="predicted"/>
<reference evidence="2 3" key="2">
    <citation type="submission" date="2013-11" db="EMBL/GenBank/DDBJ databases">
        <title>The Genome Sequence of Phytophthora parasitica INRA-310.</title>
        <authorList>
            <consortium name="The Broad Institute Genomics Platform"/>
            <person name="Russ C."/>
            <person name="Tyler B."/>
            <person name="Panabieres F."/>
            <person name="Shan W."/>
            <person name="Tripathy S."/>
            <person name="Grunwald N."/>
            <person name="Machado M."/>
            <person name="Johnson C.S."/>
            <person name="Arredondo F."/>
            <person name="Hong C."/>
            <person name="Coffey M."/>
            <person name="Young S.K."/>
            <person name="Zeng Q."/>
            <person name="Gargeya S."/>
            <person name="Fitzgerald M."/>
            <person name="Abouelleil A."/>
            <person name="Alvarado L."/>
            <person name="Chapman S.B."/>
            <person name="Gainer-Dewar J."/>
            <person name="Goldberg J."/>
            <person name="Griggs A."/>
            <person name="Gujja S."/>
            <person name="Hansen M."/>
            <person name="Howarth C."/>
            <person name="Imamovic A."/>
            <person name="Ireland A."/>
            <person name="Larimer J."/>
            <person name="McCowan C."/>
            <person name="Murphy C."/>
            <person name="Pearson M."/>
            <person name="Poon T.W."/>
            <person name="Priest M."/>
            <person name="Roberts A."/>
            <person name="Saif S."/>
            <person name="Shea T."/>
            <person name="Sykes S."/>
            <person name="Wortman J."/>
            <person name="Nusbaum C."/>
            <person name="Birren B."/>
        </authorList>
    </citation>
    <scope>NUCLEOTIDE SEQUENCE [LARGE SCALE GENOMIC DNA]</scope>
    <source>
        <strain evidence="2 3">INRA-310</strain>
    </source>
</reference>
<reference evidence="3" key="1">
    <citation type="submission" date="2011-12" db="EMBL/GenBank/DDBJ databases">
        <authorList>
            <consortium name="The Broad Institute Genome Sequencing Platform"/>
            <person name="Russ C."/>
            <person name="Tyler B."/>
            <person name="Panabieres F."/>
            <person name="Shan W."/>
            <person name="Tripathy S."/>
            <person name="Grunwald N."/>
            <person name="Machado M."/>
            <person name="Young S.K."/>
            <person name="Zeng Q."/>
            <person name="Gargeya S."/>
            <person name="Fitzgerald M."/>
            <person name="Haas B."/>
            <person name="Abouelleil A."/>
            <person name="Alvarado L."/>
            <person name="Arachchi H.M."/>
            <person name="Berlin A."/>
            <person name="Chapman S.B."/>
            <person name="Gearin G."/>
            <person name="Goldberg J."/>
            <person name="Griggs A."/>
            <person name="Gujja S."/>
            <person name="Hansen M."/>
            <person name="Heiman D."/>
            <person name="Howarth C."/>
            <person name="Larimer J."/>
            <person name="Lui A."/>
            <person name="MacDonald P.J.P."/>
            <person name="McCowen C."/>
            <person name="Montmayeur A."/>
            <person name="Murphy C."/>
            <person name="Neiman D."/>
            <person name="Pearson M."/>
            <person name="Priest M."/>
            <person name="Roberts A."/>
            <person name="Saif S."/>
            <person name="Shea T."/>
            <person name="Sisk P."/>
            <person name="Stolte C."/>
            <person name="Sykes S."/>
            <person name="Wortman J."/>
            <person name="Nusbaum C."/>
            <person name="Birren B."/>
        </authorList>
    </citation>
    <scope>NUCLEOTIDE SEQUENCE [LARGE SCALE GENOMIC DNA]</scope>
    <source>
        <strain evidence="3">INRA-310</strain>
    </source>
</reference>
<organism evidence="2 3">
    <name type="scientific">Phytophthora nicotianae (strain INRA-310)</name>
    <name type="common">Phytophthora parasitica</name>
    <dbReference type="NCBI Taxonomy" id="761204"/>
    <lineage>
        <taxon>Eukaryota</taxon>
        <taxon>Sar</taxon>
        <taxon>Stramenopiles</taxon>
        <taxon>Oomycota</taxon>
        <taxon>Peronosporomycetes</taxon>
        <taxon>Peronosporales</taxon>
        <taxon>Peronosporaceae</taxon>
        <taxon>Phytophthora</taxon>
    </lineage>
</organism>
<sequence length="361" mass="40497">MSSSAATQQAMPSIADILFDATVTPEDAEAKLTTFGAKQLRTECYLRQLRIVKKGPDCNDHKVGYVALLMQQKRVFTEMQRLGVEDGPSKIPVAAGIKRRTRHCMIRLLNVMFSETFAGRVHEIDGKPTRAELDSNQTHASSSFWTGFHDAYLSDQAEFGKLNSTLPLFAKCNPAIIVPHDAAKLRDMWKDVSSRYNTALANSRVSGTHDNDFFSFCSGKIDVMYMHEWLIIKPGVLETVEGKLPKRARLQTMDTSSDSESEISRESKRKCTRSRSSPSKDDMVSEILETIRSSNNSAEALEIDCRFAQLVSTLSSLLSLRERIMNAPDGCYTKYDLQEVNDDIEHVRAKKKALLKDQSAE</sequence>
<gene>
    <name evidence="2" type="ORF">PPTG_20068</name>
</gene>
<evidence type="ECO:0000313" key="3">
    <source>
        <dbReference type="Proteomes" id="UP000018817"/>
    </source>
</evidence>
<dbReference type="GeneID" id="20188725"/>
<protein>
    <submittedName>
        <fullName evidence="2">Uncharacterized protein</fullName>
    </submittedName>
</protein>
<accession>W2P9A6</accession>
<dbReference type="Proteomes" id="UP000018817">
    <property type="component" value="Unassembled WGS sequence"/>
</dbReference>
<name>W2P9A6_PHYN3</name>
<feature type="region of interest" description="Disordered" evidence="1">
    <location>
        <begin position="248"/>
        <end position="283"/>
    </location>
</feature>